<evidence type="ECO:0000313" key="16">
    <source>
        <dbReference type="Proteomes" id="UP000095042"/>
    </source>
</evidence>
<dbReference type="InterPro" id="IPR036950">
    <property type="entry name" value="PBP_transglycosylase"/>
</dbReference>
<keyword evidence="8" id="KW-0378">Hydrolase</keyword>
<dbReference type="SUPFAM" id="SSF56601">
    <property type="entry name" value="beta-lactamase/transpeptidase-like"/>
    <property type="match status" value="1"/>
</dbReference>
<gene>
    <name evidence="15" type="ORF">AUC71_01785</name>
</gene>
<dbReference type="AlphaFoldDB" id="A0A1E3W991"/>
<dbReference type="Pfam" id="PF00912">
    <property type="entry name" value="Transgly"/>
    <property type="match status" value="1"/>
</dbReference>
<proteinExistence type="inferred from homology"/>
<evidence type="ECO:0000259" key="14">
    <source>
        <dbReference type="Pfam" id="PF00912"/>
    </source>
</evidence>
<dbReference type="GO" id="GO:0006508">
    <property type="term" value="P:proteolysis"/>
    <property type="evidence" value="ECO:0007669"/>
    <property type="project" value="UniProtKB-KW"/>
</dbReference>
<dbReference type="InterPro" id="IPR050396">
    <property type="entry name" value="Glycosyltr_51/Transpeptidase"/>
</dbReference>
<reference evidence="15 16" key="1">
    <citation type="journal article" date="2016" name="Environ. Microbiol.">
        <title>New Methyloceanibacter diversity from North Sea sediments includes methanotroph containing solely the soluble methane monooxygenase.</title>
        <authorList>
            <person name="Vekeman B."/>
            <person name="Kerckhof F.M."/>
            <person name="Cremers G."/>
            <person name="de Vos P."/>
            <person name="Vandamme P."/>
            <person name="Boon N."/>
            <person name="Op den Camp H.J."/>
            <person name="Heylen K."/>
        </authorList>
    </citation>
    <scope>NUCLEOTIDE SEQUENCE [LARGE SCALE GENOMIC DNA]</scope>
    <source>
        <strain evidence="15 16">R-67177</strain>
    </source>
</reference>
<dbReference type="Gene3D" id="1.10.3810.10">
    <property type="entry name" value="Biosynthetic peptidoglycan transglycosylase-like"/>
    <property type="match status" value="1"/>
</dbReference>
<evidence type="ECO:0000256" key="4">
    <source>
        <dbReference type="ARBA" id="ARBA00022645"/>
    </source>
</evidence>
<dbReference type="GO" id="GO:0030288">
    <property type="term" value="C:outer membrane-bounded periplasmic space"/>
    <property type="evidence" value="ECO:0007669"/>
    <property type="project" value="TreeGrafter"/>
</dbReference>
<dbReference type="Gene3D" id="3.40.710.10">
    <property type="entry name" value="DD-peptidase/beta-lactamase superfamily"/>
    <property type="match status" value="1"/>
</dbReference>
<evidence type="ECO:0000256" key="1">
    <source>
        <dbReference type="ARBA" id="ARBA00004752"/>
    </source>
</evidence>
<evidence type="ECO:0000256" key="5">
    <source>
        <dbReference type="ARBA" id="ARBA00022670"/>
    </source>
</evidence>
<organism evidence="15 16">
    <name type="scientific">Methyloceanibacter marginalis</name>
    <dbReference type="NCBI Taxonomy" id="1774971"/>
    <lineage>
        <taxon>Bacteria</taxon>
        <taxon>Pseudomonadati</taxon>
        <taxon>Pseudomonadota</taxon>
        <taxon>Alphaproteobacteria</taxon>
        <taxon>Hyphomicrobiales</taxon>
        <taxon>Hyphomicrobiaceae</taxon>
        <taxon>Methyloceanibacter</taxon>
    </lineage>
</organism>
<evidence type="ECO:0000313" key="15">
    <source>
        <dbReference type="EMBL" id="ODS02346.1"/>
    </source>
</evidence>
<evidence type="ECO:0000256" key="2">
    <source>
        <dbReference type="ARBA" id="ARBA00007090"/>
    </source>
</evidence>
<dbReference type="PANTHER" id="PTHR32282:SF33">
    <property type="entry name" value="PEPTIDOGLYCAN GLYCOSYLTRANSFERASE"/>
    <property type="match status" value="1"/>
</dbReference>
<keyword evidence="7" id="KW-0808">Transferase</keyword>
<dbReference type="InterPro" id="IPR012338">
    <property type="entry name" value="Beta-lactam/transpept-like"/>
</dbReference>
<dbReference type="EMBL" id="LPWD01000335">
    <property type="protein sequence ID" value="ODS02346.1"/>
    <property type="molecule type" value="Genomic_DNA"/>
</dbReference>
<name>A0A1E3W991_9HYPH</name>
<keyword evidence="9" id="KW-0511">Multifunctional enzyme</keyword>
<evidence type="ECO:0000256" key="10">
    <source>
        <dbReference type="ARBA" id="ARBA00044770"/>
    </source>
</evidence>
<dbReference type="GO" id="GO:0008955">
    <property type="term" value="F:peptidoglycan glycosyltransferase activity"/>
    <property type="evidence" value="ECO:0007669"/>
    <property type="project" value="UniProtKB-EC"/>
</dbReference>
<sequence length="557" mass="60240">MRRAGRRGTAAVSVLLTGFLVTSGLIAVPYLLLTAPVEDYSLTALEPASQRTLVLHTNDGKPFARRGGCVAEPVSLDEVPQHFIDALLSMEDRRFYYHLGIDPIGLARAAMENRAAGRIVQGGSTITQQLAKYSLLSSDRTMERKRKEAWLALSLELRLSKDEILERYLSSAYFGQGCYGLRAAAKQYFGTTVPDLTIPQSAYLVALLKSPTALNRDPEAARQRGSDVLDAMVDTRKLSPEARKDLAPVLPEIKTENSAGGYYADWVSRTIELPRTGDYSPLPVYTAFDPALQRLADEAVEKVLAKEGKARNVSQAAMVVMRPDGRVLAMVGGTDHDQSQFNRAVQAQRQPGSSFKLFVYLAALRAGLTPNSTVVDQPVRIGSYEPKNFGHRYRGAMPMSRAFASSLNTVSVQLSEAMRRKPVIRAARDLGISTPLEARPSLALGSFEVTLLEMTSAFAAVDAGAYPVKPGRSPDSRRRMLTAPRRGAQAAGGSTSKKNSRRFCAGRWRAAPGGGRGCPFAPMARRAPARIIATPGSSASPAISWSACGSAMTTSSR</sequence>
<dbReference type="Proteomes" id="UP000095042">
    <property type="component" value="Unassembled WGS sequence"/>
</dbReference>
<dbReference type="GO" id="GO:0009252">
    <property type="term" value="P:peptidoglycan biosynthetic process"/>
    <property type="evidence" value="ECO:0007669"/>
    <property type="project" value="UniProtKB-UniPathway"/>
</dbReference>
<dbReference type="InterPro" id="IPR023346">
    <property type="entry name" value="Lysozyme-like_dom_sf"/>
</dbReference>
<dbReference type="InterPro" id="IPR001460">
    <property type="entry name" value="PCN-bd_Tpept"/>
</dbReference>
<keyword evidence="5" id="KW-0645">Protease</keyword>
<evidence type="ECO:0000256" key="3">
    <source>
        <dbReference type="ARBA" id="ARBA00007739"/>
    </source>
</evidence>
<dbReference type="PANTHER" id="PTHR32282">
    <property type="entry name" value="BINDING PROTEIN TRANSPEPTIDASE, PUTATIVE-RELATED"/>
    <property type="match status" value="1"/>
</dbReference>
<comment type="catalytic activity">
    <reaction evidence="11">
        <text>[GlcNAc-(1-&gt;4)-Mur2Ac(oyl-L-Ala-gamma-D-Glu-L-Lys-D-Ala-D-Ala)](n)-di-trans,octa-cis-undecaprenyl diphosphate + beta-D-GlcNAc-(1-&gt;4)-Mur2Ac(oyl-L-Ala-gamma-D-Glu-L-Lys-D-Ala-D-Ala)-di-trans,octa-cis-undecaprenyl diphosphate = [GlcNAc-(1-&gt;4)-Mur2Ac(oyl-L-Ala-gamma-D-Glu-L-Lys-D-Ala-D-Ala)](n+1)-di-trans,octa-cis-undecaprenyl diphosphate + di-trans,octa-cis-undecaprenyl diphosphate + H(+)</text>
        <dbReference type="Rhea" id="RHEA:23708"/>
        <dbReference type="Rhea" id="RHEA-COMP:9602"/>
        <dbReference type="Rhea" id="RHEA-COMP:9603"/>
        <dbReference type="ChEBI" id="CHEBI:15378"/>
        <dbReference type="ChEBI" id="CHEBI:58405"/>
        <dbReference type="ChEBI" id="CHEBI:60033"/>
        <dbReference type="ChEBI" id="CHEBI:78435"/>
        <dbReference type="EC" id="2.4.99.28"/>
    </reaction>
</comment>
<dbReference type="SUPFAM" id="SSF53955">
    <property type="entry name" value="Lysozyme-like"/>
    <property type="match status" value="1"/>
</dbReference>
<comment type="caution">
    <text evidence="15">The sequence shown here is derived from an EMBL/GenBank/DDBJ whole genome shotgun (WGS) entry which is preliminary data.</text>
</comment>
<protein>
    <recommendedName>
        <fullName evidence="10">peptidoglycan glycosyltransferase</fullName>
        <ecNumber evidence="10">2.4.99.28</ecNumber>
    </recommendedName>
</protein>
<feature type="domain" description="Penicillin-binding protein transpeptidase" evidence="13">
    <location>
        <begin position="317"/>
        <end position="435"/>
    </location>
</feature>
<dbReference type="InterPro" id="IPR001264">
    <property type="entry name" value="Glyco_trans_51"/>
</dbReference>
<evidence type="ECO:0000256" key="9">
    <source>
        <dbReference type="ARBA" id="ARBA00023268"/>
    </source>
</evidence>
<dbReference type="EC" id="2.4.99.28" evidence="10"/>
<evidence type="ECO:0000256" key="8">
    <source>
        <dbReference type="ARBA" id="ARBA00022801"/>
    </source>
</evidence>
<evidence type="ECO:0000259" key="13">
    <source>
        <dbReference type="Pfam" id="PF00905"/>
    </source>
</evidence>
<keyword evidence="6" id="KW-0328">Glycosyltransferase</keyword>
<evidence type="ECO:0000256" key="11">
    <source>
        <dbReference type="ARBA" id="ARBA00049902"/>
    </source>
</evidence>
<keyword evidence="16" id="KW-1185">Reference proteome</keyword>
<evidence type="ECO:0000256" key="6">
    <source>
        <dbReference type="ARBA" id="ARBA00022676"/>
    </source>
</evidence>
<dbReference type="Pfam" id="PF00905">
    <property type="entry name" value="Transpeptidase"/>
    <property type="match status" value="1"/>
</dbReference>
<comment type="similarity">
    <text evidence="3">In the N-terminal section; belongs to the glycosyltransferase 51 family.</text>
</comment>
<dbReference type="GO" id="GO:0004180">
    <property type="term" value="F:carboxypeptidase activity"/>
    <property type="evidence" value="ECO:0007669"/>
    <property type="project" value="UniProtKB-KW"/>
</dbReference>
<feature type="domain" description="Glycosyl transferase family 51" evidence="14">
    <location>
        <begin position="71"/>
        <end position="232"/>
    </location>
</feature>
<dbReference type="GO" id="GO:0008658">
    <property type="term" value="F:penicillin binding"/>
    <property type="evidence" value="ECO:0007669"/>
    <property type="project" value="InterPro"/>
</dbReference>
<evidence type="ECO:0000256" key="12">
    <source>
        <dbReference type="SAM" id="MobiDB-lite"/>
    </source>
</evidence>
<keyword evidence="4" id="KW-0121">Carboxypeptidase</keyword>
<dbReference type="UniPathway" id="UPA00219"/>
<accession>A0A1E3W991</accession>
<comment type="pathway">
    <text evidence="1">Cell wall biogenesis; peptidoglycan biosynthesis.</text>
</comment>
<feature type="region of interest" description="Disordered" evidence="12">
    <location>
        <begin position="467"/>
        <end position="502"/>
    </location>
</feature>
<evidence type="ECO:0000256" key="7">
    <source>
        <dbReference type="ARBA" id="ARBA00022679"/>
    </source>
</evidence>
<comment type="similarity">
    <text evidence="2">In the C-terminal section; belongs to the transpeptidase family.</text>
</comment>